<dbReference type="AlphaFoldDB" id="A0A8J3MSE0"/>
<accession>A0A8J3MSE0</accession>
<reference evidence="1" key="1">
    <citation type="submission" date="2020-10" db="EMBL/GenBank/DDBJ databases">
        <title>Taxonomic study of unclassified bacteria belonging to the class Ktedonobacteria.</title>
        <authorList>
            <person name="Yabe S."/>
            <person name="Wang C.M."/>
            <person name="Zheng Y."/>
            <person name="Sakai Y."/>
            <person name="Cavaletti L."/>
            <person name="Monciardini P."/>
            <person name="Donadio S."/>
        </authorList>
    </citation>
    <scope>NUCLEOTIDE SEQUENCE</scope>
    <source>
        <strain evidence="1">SOSP1-1</strain>
    </source>
</reference>
<proteinExistence type="predicted"/>
<dbReference type="EMBL" id="BNJF01000001">
    <property type="protein sequence ID" value="GHO44518.1"/>
    <property type="molecule type" value="Genomic_DNA"/>
</dbReference>
<sequence length="139" mass="15498">MIGIIAETASSIFSVDFDKEIRRGLHMGAGVLRDMMEIRVRVNTPQLTGALIQDIKGTYATSVSSDTLAEVHAESEHQLDTWKRVYVQYVEGPPLGLATYTNPPRQMFNHIANDTGFIEDWAVQYTQLTLDNIVNGTIV</sequence>
<evidence type="ECO:0000313" key="1">
    <source>
        <dbReference type="EMBL" id="GHO44518.1"/>
    </source>
</evidence>
<keyword evidence="2" id="KW-1185">Reference proteome</keyword>
<comment type="caution">
    <text evidence="1">The sequence shown here is derived from an EMBL/GenBank/DDBJ whole genome shotgun (WGS) entry which is preliminary data.</text>
</comment>
<dbReference type="Proteomes" id="UP000612362">
    <property type="component" value="Unassembled WGS sequence"/>
</dbReference>
<protein>
    <submittedName>
        <fullName evidence="1">Uncharacterized protein</fullName>
    </submittedName>
</protein>
<name>A0A8J3MSE0_9CHLR</name>
<dbReference type="RefSeq" id="WP_220193903.1">
    <property type="nucleotide sequence ID" value="NZ_BNJF01000001.1"/>
</dbReference>
<organism evidence="1 2">
    <name type="scientific">Ktedonospora formicarum</name>
    <dbReference type="NCBI Taxonomy" id="2778364"/>
    <lineage>
        <taxon>Bacteria</taxon>
        <taxon>Bacillati</taxon>
        <taxon>Chloroflexota</taxon>
        <taxon>Ktedonobacteria</taxon>
        <taxon>Ktedonobacterales</taxon>
        <taxon>Ktedonobacteraceae</taxon>
        <taxon>Ktedonospora</taxon>
    </lineage>
</organism>
<evidence type="ECO:0000313" key="2">
    <source>
        <dbReference type="Proteomes" id="UP000612362"/>
    </source>
</evidence>
<gene>
    <name evidence="1" type="ORF">KSX_26810</name>
</gene>